<dbReference type="Gene3D" id="1.50.10.20">
    <property type="match status" value="2"/>
</dbReference>
<sequence>MASYPSSYVPPSTSLPSAAVTGGEDEVIVAELVQPESLVDQTNEDDASKAGWLGFIRATPAWLVSTAVHVALLVALGLVTMTEPQKIINVLTAAVTDDRGPEIKEFVIEEVDVDVSTEMEESADPPPALNEFEQVVESIALDVPTEAISVPIESFDLAANMAPAGDVLQSLQSMASQSLSSRGKDMREDMLRKYGGTPSSEAAVSAALKWLALHQAPNGGWTFNHASVCRGRCGNIGEPKYLRAYNAATALALLPFLGAGQTHYEGEYQQVVRKGLLFLIKNGRKGKIKGVNMLDFTEPGGRMYSHGLAAIALSEAYAMTQDPALAEPTQAALNFIVWAQGPDGGWRYQPNSPMGDTSVVGWQLMALKSGYMGHLVVPPQSISESVRYLNRVQGKNGAVYGYVAPPAPRMDDPTKLKISPACTAIGLLCRMYTGWQKGDPRLEAGVQELARIGVRRDNIYYDYYAAQVLRHHGGSEWQAFNEILRDWLVSTQSQDRGAKGSWHFPDSQSHKGPVEGGRLLSTAFATMILEVYYRHMPLYADAAAEEEFPL</sequence>
<dbReference type="AlphaFoldDB" id="A0A5C6FZU8"/>
<accession>A0A5C6FZU8</accession>
<evidence type="ECO:0008006" key="3">
    <source>
        <dbReference type="Google" id="ProtNLM"/>
    </source>
</evidence>
<dbReference type="SUPFAM" id="SSF48239">
    <property type="entry name" value="Terpenoid cyclases/Protein prenyltransferases"/>
    <property type="match status" value="1"/>
</dbReference>
<reference evidence="1 2" key="1">
    <citation type="submission" date="2019-02" db="EMBL/GenBank/DDBJ databases">
        <title>Deep-cultivation of Planctomycetes and their phenomic and genomic characterization uncovers novel biology.</title>
        <authorList>
            <person name="Wiegand S."/>
            <person name="Jogler M."/>
            <person name="Boedeker C."/>
            <person name="Pinto D."/>
            <person name="Vollmers J."/>
            <person name="Rivas-Marin E."/>
            <person name="Kohn T."/>
            <person name="Peeters S.H."/>
            <person name="Heuer A."/>
            <person name="Rast P."/>
            <person name="Oberbeckmann S."/>
            <person name="Bunk B."/>
            <person name="Jeske O."/>
            <person name="Meyerdierks A."/>
            <person name="Storesund J.E."/>
            <person name="Kallscheuer N."/>
            <person name="Luecker S."/>
            <person name="Lage O.M."/>
            <person name="Pohl T."/>
            <person name="Merkel B.J."/>
            <person name="Hornburger P."/>
            <person name="Mueller R.-W."/>
            <person name="Bruemmer F."/>
            <person name="Labrenz M."/>
            <person name="Spormann A.M."/>
            <person name="Op Den Camp H."/>
            <person name="Overmann J."/>
            <person name="Amann R."/>
            <person name="Jetten M.S.M."/>
            <person name="Mascher T."/>
            <person name="Medema M.H."/>
            <person name="Devos D.P."/>
            <person name="Kaster A.-K."/>
            <person name="Ovreas L."/>
            <person name="Rohde M."/>
            <person name="Galperin M.Y."/>
            <person name="Jogler C."/>
        </authorList>
    </citation>
    <scope>NUCLEOTIDE SEQUENCE [LARGE SCALE GENOMIC DNA]</scope>
    <source>
        <strain evidence="1 2">V7</strain>
    </source>
</reference>
<protein>
    <recommendedName>
        <fullName evidence="3">Squalene cyclase C-terminal domain-containing protein</fullName>
    </recommendedName>
</protein>
<dbReference type="EMBL" id="SJPZ01000001">
    <property type="protein sequence ID" value="TWU66523.1"/>
    <property type="molecule type" value="Genomic_DNA"/>
</dbReference>
<organism evidence="1 2">
    <name type="scientific">Crateriforma conspicua</name>
    <dbReference type="NCBI Taxonomy" id="2527996"/>
    <lineage>
        <taxon>Bacteria</taxon>
        <taxon>Pseudomonadati</taxon>
        <taxon>Planctomycetota</taxon>
        <taxon>Planctomycetia</taxon>
        <taxon>Planctomycetales</taxon>
        <taxon>Planctomycetaceae</taxon>
        <taxon>Crateriforma</taxon>
    </lineage>
</organism>
<evidence type="ECO:0000313" key="1">
    <source>
        <dbReference type="EMBL" id="TWU66523.1"/>
    </source>
</evidence>
<gene>
    <name evidence="1" type="ORF">V7x_20900</name>
</gene>
<proteinExistence type="predicted"/>
<comment type="caution">
    <text evidence="1">The sequence shown here is derived from an EMBL/GenBank/DDBJ whole genome shotgun (WGS) entry which is preliminary data.</text>
</comment>
<dbReference type="RefSeq" id="WP_196784211.1">
    <property type="nucleotide sequence ID" value="NZ_CP036319.1"/>
</dbReference>
<name>A0A5C6FZU8_9PLAN</name>
<dbReference type="InterPro" id="IPR008930">
    <property type="entry name" value="Terpenoid_cyclase/PrenylTrfase"/>
</dbReference>
<evidence type="ECO:0000313" key="2">
    <source>
        <dbReference type="Proteomes" id="UP000316476"/>
    </source>
</evidence>
<dbReference type="Proteomes" id="UP000316476">
    <property type="component" value="Unassembled WGS sequence"/>
</dbReference>
<dbReference type="CDD" id="cd00688">
    <property type="entry name" value="ISOPREN_C2_like"/>
    <property type="match status" value="1"/>
</dbReference>